<sequence>MSLKHTTPVLKVLTGYRRKVLGFNSFVLSWFCKKGEDVLTKHGQHAATNLTAARLHEREFEKFYFTSMKKNNPGTVGYDQTGLKFVTKVFF</sequence>
<dbReference type="AlphaFoldDB" id="A0A2A3E565"/>
<evidence type="ECO:0000313" key="1">
    <source>
        <dbReference type="EMBL" id="PBC26903.1"/>
    </source>
</evidence>
<reference evidence="1 2" key="1">
    <citation type="submission" date="2014-07" db="EMBL/GenBank/DDBJ databases">
        <title>Genomic and transcriptomic analysis on Apis cerana provide comprehensive insights into honey bee biology.</title>
        <authorList>
            <person name="Diao Q."/>
            <person name="Sun L."/>
            <person name="Zheng H."/>
            <person name="Zheng H."/>
            <person name="Xu S."/>
            <person name="Wang S."/>
            <person name="Zeng Z."/>
            <person name="Hu F."/>
            <person name="Su S."/>
            <person name="Wu J."/>
        </authorList>
    </citation>
    <scope>NUCLEOTIDE SEQUENCE [LARGE SCALE GENOMIC DNA]</scope>
    <source>
        <tissue evidence="1">Pupae without intestine</tissue>
    </source>
</reference>
<organism evidence="1 2">
    <name type="scientific">Apis cerana cerana</name>
    <name type="common">Oriental honeybee</name>
    <dbReference type="NCBI Taxonomy" id="94128"/>
    <lineage>
        <taxon>Eukaryota</taxon>
        <taxon>Metazoa</taxon>
        <taxon>Ecdysozoa</taxon>
        <taxon>Arthropoda</taxon>
        <taxon>Hexapoda</taxon>
        <taxon>Insecta</taxon>
        <taxon>Pterygota</taxon>
        <taxon>Neoptera</taxon>
        <taxon>Endopterygota</taxon>
        <taxon>Hymenoptera</taxon>
        <taxon>Apocrita</taxon>
        <taxon>Aculeata</taxon>
        <taxon>Apoidea</taxon>
        <taxon>Anthophila</taxon>
        <taxon>Apidae</taxon>
        <taxon>Apis</taxon>
    </lineage>
</organism>
<accession>A0A2A3E565</accession>
<dbReference type="STRING" id="94128.A0A2A3E565"/>
<name>A0A2A3E565_APICC</name>
<protein>
    <submittedName>
        <fullName evidence="1">Uncharacterized protein</fullName>
    </submittedName>
</protein>
<dbReference type="Proteomes" id="UP000242457">
    <property type="component" value="Unassembled WGS sequence"/>
</dbReference>
<gene>
    <name evidence="1" type="ORF">APICC_04404</name>
</gene>
<keyword evidence="2" id="KW-1185">Reference proteome</keyword>
<dbReference type="EMBL" id="KZ288364">
    <property type="protein sequence ID" value="PBC26903.1"/>
    <property type="molecule type" value="Genomic_DNA"/>
</dbReference>
<proteinExistence type="predicted"/>
<dbReference type="OrthoDB" id="6152532at2759"/>
<evidence type="ECO:0000313" key="2">
    <source>
        <dbReference type="Proteomes" id="UP000242457"/>
    </source>
</evidence>